<evidence type="ECO:0000313" key="10">
    <source>
        <dbReference type="EMBL" id="MTU03510.1"/>
    </source>
</evidence>
<accession>A0A7X3BUR8</accession>
<gene>
    <name evidence="9" type="ORF">GMD11_03705</name>
    <name evidence="10" type="ORF">GMD18_03710</name>
</gene>
<keyword evidence="2 5" id="KW-0862">Zinc</keyword>
<feature type="binding site" evidence="5">
    <location>
        <position position="132"/>
    </location>
    <ligand>
        <name>Zn(2+)</name>
        <dbReference type="ChEBI" id="CHEBI:29105"/>
    </ligand>
</feature>
<dbReference type="Gene3D" id="2.60.120.10">
    <property type="entry name" value="Jelly Rolls"/>
    <property type="match status" value="2"/>
</dbReference>
<evidence type="ECO:0000313" key="9">
    <source>
        <dbReference type="EMBL" id="MTT75377.1"/>
    </source>
</evidence>
<evidence type="ECO:0000259" key="8">
    <source>
        <dbReference type="Pfam" id="PF21621"/>
    </source>
</evidence>
<feature type="domain" description="Phosphomannose isomerase type I catalytic" evidence="7">
    <location>
        <begin position="21"/>
        <end position="122"/>
    </location>
</feature>
<dbReference type="GO" id="GO:0004476">
    <property type="term" value="F:mannose-6-phosphate isomerase activity"/>
    <property type="evidence" value="ECO:0007669"/>
    <property type="project" value="InterPro"/>
</dbReference>
<dbReference type="EMBL" id="WNBW01000001">
    <property type="protein sequence ID" value="MTU03510.1"/>
    <property type="molecule type" value="Genomic_DNA"/>
</dbReference>
<keyword evidence="9" id="KW-0413">Isomerase</keyword>
<dbReference type="Proteomes" id="UP000484547">
    <property type="component" value="Unassembled WGS sequence"/>
</dbReference>
<evidence type="ECO:0000256" key="1">
    <source>
        <dbReference type="ARBA" id="ARBA00022723"/>
    </source>
</evidence>
<dbReference type="Pfam" id="PF20511">
    <property type="entry name" value="PMI_typeI_cat"/>
    <property type="match status" value="1"/>
</dbReference>
<dbReference type="InterPro" id="IPR049071">
    <property type="entry name" value="MPI_cupin_dom"/>
</dbReference>
<comment type="caution">
    <text evidence="9">The sequence shown here is derived from an EMBL/GenBank/DDBJ whole genome shotgun (WGS) entry which is preliminary data.</text>
</comment>
<evidence type="ECO:0000313" key="11">
    <source>
        <dbReference type="Proteomes" id="UP000443070"/>
    </source>
</evidence>
<dbReference type="InterPro" id="IPR051804">
    <property type="entry name" value="Carb_Metab_Reg_Kinase/Isom"/>
</dbReference>
<dbReference type="AlphaFoldDB" id="A0A7X3BUR8"/>
<dbReference type="InterPro" id="IPR011051">
    <property type="entry name" value="RmlC_Cupin_sf"/>
</dbReference>
<dbReference type="SUPFAM" id="SSF51182">
    <property type="entry name" value="RmlC-like cupins"/>
    <property type="match status" value="1"/>
</dbReference>
<organism evidence="9 12">
    <name type="scientific">Phascolarctobacterium faecium</name>
    <dbReference type="NCBI Taxonomy" id="33025"/>
    <lineage>
        <taxon>Bacteria</taxon>
        <taxon>Bacillati</taxon>
        <taxon>Bacillota</taxon>
        <taxon>Negativicutes</taxon>
        <taxon>Acidaminococcales</taxon>
        <taxon>Acidaminococcaceae</taxon>
        <taxon>Phascolarctobacterium</taxon>
    </lineage>
</organism>
<comment type="cofactor">
    <cofactor evidence="5">
        <name>Zn(2+)</name>
        <dbReference type="ChEBI" id="CHEBI:29105"/>
    </cofactor>
    <text evidence="5">Binds 1 zinc ion per subunit.</text>
</comment>
<protein>
    <recommendedName>
        <fullName evidence="3">Phosphohexomutase</fullName>
    </recommendedName>
    <alternativeName>
        <fullName evidence="4">Phosphomannose isomerase</fullName>
    </alternativeName>
</protein>
<dbReference type="GO" id="GO:0005975">
    <property type="term" value="P:carbohydrate metabolic process"/>
    <property type="evidence" value="ECO:0007669"/>
    <property type="project" value="InterPro"/>
</dbReference>
<evidence type="ECO:0000256" key="6">
    <source>
        <dbReference type="PIRSR" id="PIRSR036894-2"/>
    </source>
</evidence>
<feature type="active site" evidence="6">
    <location>
        <position position="210"/>
    </location>
</feature>
<dbReference type="PIRSF" id="PIRSF036894">
    <property type="entry name" value="PMI_Firm_short"/>
    <property type="match status" value="1"/>
</dbReference>
<feature type="domain" description="Mannose-6-phosphate isomerase cupin" evidence="8">
    <location>
        <begin position="258"/>
        <end position="338"/>
    </location>
</feature>
<keyword evidence="11" id="KW-1185">Reference proteome</keyword>
<evidence type="ECO:0000256" key="4">
    <source>
        <dbReference type="ARBA" id="ARBA00030762"/>
    </source>
</evidence>
<dbReference type="OrthoDB" id="9808275at2"/>
<proteinExistence type="predicted"/>
<evidence type="ECO:0000256" key="5">
    <source>
        <dbReference type="PIRSR" id="PIRSR036894-1"/>
    </source>
</evidence>
<feature type="binding site" evidence="5">
    <location>
        <position position="114"/>
    </location>
    <ligand>
        <name>Zn(2+)</name>
        <dbReference type="ChEBI" id="CHEBI:29105"/>
    </ligand>
</feature>
<dbReference type="EMBL" id="WNBM01000001">
    <property type="protein sequence ID" value="MTT75377.1"/>
    <property type="molecule type" value="Genomic_DNA"/>
</dbReference>
<reference evidence="11 12" key="1">
    <citation type="journal article" date="2019" name="Nat. Med.">
        <title>A library of human gut bacterial isolates paired with longitudinal multiomics data enables mechanistic microbiome research.</title>
        <authorList>
            <person name="Poyet M."/>
            <person name="Groussin M."/>
            <person name="Gibbons S.M."/>
            <person name="Avila-Pacheco J."/>
            <person name="Jiang X."/>
            <person name="Kearney S.M."/>
            <person name="Perrotta A.R."/>
            <person name="Berdy B."/>
            <person name="Zhao S."/>
            <person name="Lieberman T.D."/>
            <person name="Swanson P.K."/>
            <person name="Smith M."/>
            <person name="Roesemann S."/>
            <person name="Alexander J.E."/>
            <person name="Rich S.A."/>
            <person name="Livny J."/>
            <person name="Vlamakis H."/>
            <person name="Clish C."/>
            <person name="Bullock K."/>
            <person name="Deik A."/>
            <person name="Scott J."/>
            <person name="Pierce K.A."/>
            <person name="Xavier R.J."/>
            <person name="Alm E.J."/>
        </authorList>
    </citation>
    <scope>NUCLEOTIDE SEQUENCE [LARGE SCALE GENOMIC DNA]</scope>
    <source>
        <strain evidence="9 12">BIOML-A13</strain>
        <strain evidence="10 11">BIOML-A3</strain>
    </source>
</reference>
<dbReference type="GO" id="GO:0008270">
    <property type="term" value="F:zinc ion binding"/>
    <property type="evidence" value="ECO:0007669"/>
    <property type="project" value="InterPro"/>
</dbReference>
<evidence type="ECO:0000259" key="7">
    <source>
        <dbReference type="Pfam" id="PF20511"/>
    </source>
</evidence>
<dbReference type="Pfam" id="PF21621">
    <property type="entry name" value="MPI_cupin_dom"/>
    <property type="match status" value="1"/>
</dbReference>
<name>A0A7X3BUR8_9FIRM</name>
<evidence type="ECO:0000256" key="3">
    <source>
        <dbReference type="ARBA" id="ARBA00029741"/>
    </source>
</evidence>
<dbReference type="Proteomes" id="UP000443070">
    <property type="component" value="Unassembled WGS sequence"/>
</dbReference>
<dbReference type="CDD" id="cd07010">
    <property type="entry name" value="cupin_PMI_type_I_N_bac"/>
    <property type="match status" value="1"/>
</dbReference>
<feature type="binding site" evidence="5">
    <location>
        <position position="190"/>
    </location>
    <ligand>
        <name>Zn(2+)</name>
        <dbReference type="ChEBI" id="CHEBI:29105"/>
    </ligand>
</feature>
<dbReference type="PANTHER" id="PTHR42742:SF3">
    <property type="entry name" value="FRUCTOKINASE"/>
    <property type="match status" value="1"/>
</dbReference>
<dbReference type="InterPro" id="IPR046457">
    <property type="entry name" value="PMI_typeI_cat"/>
</dbReference>
<dbReference type="PANTHER" id="PTHR42742">
    <property type="entry name" value="TRANSCRIPTIONAL REPRESSOR MPRA"/>
    <property type="match status" value="1"/>
</dbReference>
<dbReference type="RefSeq" id="WP_155163702.1">
    <property type="nucleotide sequence ID" value="NZ_CAUDCT010000002.1"/>
</dbReference>
<keyword evidence="1 5" id="KW-0479">Metal-binding</keyword>
<dbReference type="InterPro" id="IPR014628">
    <property type="entry name" value="Man6P_isomerase_Firm_short"/>
</dbReference>
<evidence type="ECO:0000256" key="2">
    <source>
        <dbReference type="ARBA" id="ARBA00022833"/>
    </source>
</evidence>
<sequence>MTSKNLNWKNRKTVYKPRPFLLQPACKEALWGGQKLKEHFGKKADLDNIAESWECSTHPEGPSTITTGEHKGMLLTEVLQRYPEYLGTHPRSKGELPILVKFIDARQKLSVQVHPDDEYAKLYERGQLGKTEMWYVLEADKDAELIYGFYSDMDSVAVRQSLANGTIEKYLQKVKVQQDDVFYIPAGTVHGIGAGNLIVEVQESSNLTYRLYDYDRVDKAGQKRELHLEKALAVADLKGKAAPRQPLRVLRYTPGSATEFLCRCKYFQVERLLLNTEGKSKLAELYTGSSSFQALLCLDGEGYILTEDKEKLAYSKGNCIFIPANTGKLQLCGRSQFLKISC</sequence>
<evidence type="ECO:0000313" key="12">
    <source>
        <dbReference type="Proteomes" id="UP000484547"/>
    </source>
</evidence>
<dbReference type="InterPro" id="IPR014710">
    <property type="entry name" value="RmlC-like_jellyroll"/>
</dbReference>